<feature type="compositionally biased region" description="Polar residues" evidence="1">
    <location>
        <begin position="181"/>
        <end position="202"/>
    </location>
</feature>
<proteinExistence type="predicted"/>
<dbReference type="EMBL" id="JALLBG020000231">
    <property type="protein sequence ID" value="KAL3758424.1"/>
    <property type="molecule type" value="Genomic_DNA"/>
</dbReference>
<evidence type="ECO:0000313" key="3">
    <source>
        <dbReference type="Proteomes" id="UP001530293"/>
    </source>
</evidence>
<evidence type="ECO:0000256" key="1">
    <source>
        <dbReference type="SAM" id="MobiDB-lite"/>
    </source>
</evidence>
<dbReference type="Proteomes" id="UP001530293">
    <property type="component" value="Unassembled WGS sequence"/>
</dbReference>
<organism evidence="2 3">
    <name type="scientific">Discostella pseudostelligera</name>
    <dbReference type="NCBI Taxonomy" id="259834"/>
    <lineage>
        <taxon>Eukaryota</taxon>
        <taxon>Sar</taxon>
        <taxon>Stramenopiles</taxon>
        <taxon>Ochrophyta</taxon>
        <taxon>Bacillariophyta</taxon>
        <taxon>Coscinodiscophyceae</taxon>
        <taxon>Thalassiosirophycidae</taxon>
        <taxon>Stephanodiscales</taxon>
        <taxon>Stephanodiscaceae</taxon>
        <taxon>Discostella</taxon>
    </lineage>
</organism>
<gene>
    <name evidence="2" type="ORF">ACHAWU_006084</name>
</gene>
<keyword evidence="3" id="KW-1185">Reference proteome</keyword>
<evidence type="ECO:0000313" key="2">
    <source>
        <dbReference type="EMBL" id="KAL3758424.1"/>
    </source>
</evidence>
<protein>
    <submittedName>
        <fullName evidence="2">Uncharacterized protein</fullName>
    </submittedName>
</protein>
<feature type="region of interest" description="Disordered" evidence="1">
    <location>
        <begin position="181"/>
        <end position="205"/>
    </location>
</feature>
<name>A0ABD3M332_9STRA</name>
<comment type="caution">
    <text evidence="2">The sequence shown here is derived from an EMBL/GenBank/DDBJ whole genome shotgun (WGS) entry which is preliminary data.</text>
</comment>
<sequence>MKAEISLSRPSYRAGNPVVGTIRIHHDDIPVPVSAQHDITDGSARLQQATELPIRQTIVSARLYLAGRAHLGSSARDKSSRWRSSHEINQLKNIYGEHHPCLSMAVTDEQSRWNEWNDGVENRAASGSIDYVDDIMETFDSNDDPPRRTSFCQKIQPPQVSHIEQAERLTVHSCLHHHSVIPSSSAEQSDNSSGGNQPSNDFSHLPAPHENNVVCLWMTNVLELLDLPERHLDRKCMCANEQNCKCQLRPGRGKFYGDMHPYRPLQLPDLSVVNEIWKDMENKMSDSLYSEKVSNDDPNHASISIFSFRANLPPDIPPTMSAECVKYFYSVVLVATTVDGKLLVSHCPFTVLTSDSRHSNQQQSSQPTSVTRVHIGNLCAIAHSTALPTYITSTEASNATSSKLTVIANPPACDIVSRRTAEQRTSTHRIEDGKGRLCAMMTLVGIGGPLTPGTRLGIRIQFPISDGDETGDGVGVIPCHRVCCALVGEEYAVHEVSGGDNPSKGKKRVKTRNYVFDSAYEMVEFGYTEAISMGLVLPLNCPVTVKTDLVEVSVTFKVEFTVRSTNEINSDAGLEVIRLDLPCEVVHDHEASDKYNGDGNAEEAHATSIGMQNFWKPNHDMHAEGVDDIGIQSELNVLSIRMIGLYLNRG</sequence>
<reference evidence="2 3" key="1">
    <citation type="submission" date="2024-10" db="EMBL/GenBank/DDBJ databases">
        <title>Updated reference genomes for cyclostephanoid diatoms.</title>
        <authorList>
            <person name="Roberts W.R."/>
            <person name="Alverson A.J."/>
        </authorList>
    </citation>
    <scope>NUCLEOTIDE SEQUENCE [LARGE SCALE GENOMIC DNA]</scope>
    <source>
        <strain evidence="2 3">AJA232-27</strain>
    </source>
</reference>
<accession>A0ABD3M332</accession>
<dbReference type="AlphaFoldDB" id="A0ABD3M332"/>